<evidence type="ECO:0000259" key="3">
    <source>
        <dbReference type="PROSITE" id="PS51820"/>
    </source>
</evidence>
<comment type="caution">
    <text evidence="4">The sequence shown here is derived from an EMBL/GenBank/DDBJ whole genome shotgun (WGS) entry which is preliminary data.</text>
</comment>
<name>A0A9P6WBB9_MAUEX</name>
<feature type="compositionally biased region" description="Polar residues" evidence="1">
    <location>
        <begin position="945"/>
        <end position="956"/>
    </location>
</feature>
<evidence type="ECO:0000256" key="1">
    <source>
        <dbReference type="SAM" id="MobiDB-lite"/>
    </source>
</evidence>
<gene>
    <name evidence="4" type="ORF">C6P45_004880</name>
</gene>
<evidence type="ECO:0000313" key="4">
    <source>
        <dbReference type="EMBL" id="KAG0668227.1"/>
    </source>
</evidence>
<reference evidence="4 5" key="1">
    <citation type="submission" date="2020-11" db="EMBL/GenBank/DDBJ databases">
        <title>Kefir isolates.</title>
        <authorList>
            <person name="Marcisauskas S."/>
            <person name="Kim Y."/>
            <person name="Blasche S."/>
        </authorList>
    </citation>
    <scope>NUCLEOTIDE SEQUENCE [LARGE SCALE GENOMIC DNA]</scope>
    <source>
        <strain evidence="4 5">OG2</strain>
    </source>
</reference>
<accession>A0A9P6WBB9</accession>
<feature type="domain" description="PA14" evidence="3">
    <location>
        <begin position="92"/>
        <end position="253"/>
    </location>
</feature>
<dbReference type="EMBL" id="PUHR01000074">
    <property type="protein sequence ID" value="KAG0668227.1"/>
    <property type="molecule type" value="Genomic_DNA"/>
</dbReference>
<dbReference type="PROSITE" id="PS51820">
    <property type="entry name" value="PA14"/>
    <property type="match status" value="1"/>
</dbReference>
<feature type="compositionally biased region" description="Basic and acidic residues" evidence="1">
    <location>
        <begin position="927"/>
        <end position="942"/>
    </location>
</feature>
<dbReference type="OrthoDB" id="4070698at2759"/>
<dbReference type="SUPFAM" id="SSF56988">
    <property type="entry name" value="Anthrax protective antigen"/>
    <property type="match status" value="1"/>
</dbReference>
<feature type="region of interest" description="Disordered" evidence="1">
    <location>
        <begin position="1013"/>
        <end position="1047"/>
    </location>
</feature>
<proteinExistence type="predicted"/>
<feature type="compositionally biased region" description="Polar residues" evidence="1">
    <location>
        <begin position="910"/>
        <end position="922"/>
    </location>
</feature>
<dbReference type="SMART" id="SM00758">
    <property type="entry name" value="PA14"/>
    <property type="match status" value="1"/>
</dbReference>
<feature type="compositionally biased region" description="Polar residues" evidence="1">
    <location>
        <begin position="965"/>
        <end position="979"/>
    </location>
</feature>
<dbReference type="Gene3D" id="2.60.120.1560">
    <property type="match status" value="1"/>
</dbReference>
<evidence type="ECO:0000256" key="2">
    <source>
        <dbReference type="SAM" id="SignalP"/>
    </source>
</evidence>
<feature type="region of interest" description="Disordered" evidence="1">
    <location>
        <begin position="909"/>
        <end position="979"/>
    </location>
</feature>
<organism evidence="4 5">
    <name type="scientific">Maudiozyma exigua</name>
    <name type="common">Yeast</name>
    <name type="synonym">Kazachstania exigua</name>
    <dbReference type="NCBI Taxonomy" id="34358"/>
    <lineage>
        <taxon>Eukaryota</taxon>
        <taxon>Fungi</taxon>
        <taxon>Dikarya</taxon>
        <taxon>Ascomycota</taxon>
        <taxon>Saccharomycotina</taxon>
        <taxon>Saccharomycetes</taxon>
        <taxon>Saccharomycetales</taxon>
        <taxon>Saccharomycetaceae</taxon>
        <taxon>Maudiozyma</taxon>
    </lineage>
</organism>
<feature type="chain" id="PRO_5040239582" description="PA14 domain-containing protein" evidence="2">
    <location>
        <begin position="26"/>
        <end position="1174"/>
    </location>
</feature>
<dbReference type="InterPro" id="IPR018871">
    <property type="entry name" value="GLEYA_adhesin_domain"/>
</dbReference>
<protein>
    <recommendedName>
        <fullName evidence="3">PA14 domain-containing protein</fullName>
    </recommendedName>
</protein>
<sequence length="1174" mass="125187">MHLHFFQLLNSIFLALFLHPYRSNADRTSCLPNGPSSQGFTARFFPYPIGSPAATTDPTWLQQDYTNNDPIGETSGILDPNYNFRPCIVGAQLTCPLSSSLTSDGSGRLKCGSVYCLNRQNSPLFNKDMFGFKTTPTNITVELSGYLYTKQTGNYIFSLNNIDDGAVIVVGGDMAFPCCGQAAPDIGSNYFSDVTCLKGAVTAPPTCQTTISLSAGNYYPVRIVYTNSVSVGNLGTSLTLPDGTVINNWGTQVYSYLDTTYMYYPQCQGGYIPPSSTLSSTNSMSSVSPTEIISSLSSLFSSSQSSQLKSISSVLSASIITLTPPLSQSSPSKSLSSLVNSQSSQSLNTSRTKSLNMSSTQLLNASSTNSFNGSITSGVFNETSIYTLTQGNDSMKITTISKLVSRAMNMSSISSMVTTNKNNTKFTTFLLSNSSSQFISTVFNTIPNLSRSEGSEINRFTSISPQSTLHSYNVSGSNTMMSGGSRSVVTLSPSDMMSGSIMTASNGSSYYVSGSILSHNVTMRSLSHPSVLGISNGNLSTAVDYPFTETVTIVDSTMYNSVIDGMDGRNLWTSMSPEDKTYDSVIVKSTVTSLYNPNTYNEISTDGNVSFTRVSDLSIELSNPTGSSAVTLTNMTVNNSRFTSVAARPGGQIAQSSSSYANVTVYTVTAVENSVLASISDVTIIRSVPITVTIKADSTNNPMMGSDNTNDTFNQMISIRIPVSSMAMNSYTDTSDSGVTRSDITVPNHTIRTPLSVIMTSQVYTPSISDTITNSMTSYNGQTLATSGVFYSNISSTQTSMNPSHSINELTSSNNQLSDLSRLSLVSTSMAQLTSKNYGPSTSLTSPFSSSAYSKIVGFKSVEDRSMTSASGIDMVSYSKTTTTSYGTVSISEEITLLSVVTETRRNDPISFTSSLSPSQLVTDKAGNTERESLSSYIEDKSYPASASSPQMTAQHISHEAWPNSAEQSTSTSVSGVFSDDTPSQILTQEASKRIVSQEIPTINSKIISSTTQPISMNTDDGEVKATRTSSQIVSNSGSLSRSQYDSEGSYISSSRATYLGSGSAAVSSMFSRDGHNEVQASTDSAIERNSIDSKSTSTVSTILAQSRVTSKTQPSVTINLSTPTLKSNSKLQVQTSSANNVENASVTTYQGSGSSLNINHMLATIFIFIKILI</sequence>
<dbReference type="Proteomes" id="UP000750334">
    <property type="component" value="Unassembled WGS sequence"/>
</dbReference>
<feature type="compositionally biased region" description="Polar residues" evidence="1">
    <location>
        <begin position="1027"/>
        <end position="1047"/>
    </location>
</feature>
<keyword evidence="5" id="KW-1185">Reference proteome</keyword>
<feature type="signal peptide" evidence="2">
    <location>
        <begin position="1"/>
        <end position="25"/>
    </location>
</feature>
<keyword evidence="2" id="KW-0732">Signal</keyword>
<dbReference type="InterPro" id="IPR011658">
    <property type="entry name" value="PA14_dom"/>
</dbReference>
<dbReference type="AlphaFoldDB" id="A0A9P6WBB9"/>
<dbReference type="Pfam" id="PF10528">
    <property type="entry name" value="GLEYA"/>
    <property type="match status" value="1"/>
</dbReference>
<dbReference type="InterPro" id="IPR037524">
    <property type="entry name" value="PA14/GLEYA"/>
</dbReference>
<evidence type="ECO:0000313" key="5">
    <source>
        <dbReference type="Proteomes" id="UP000750334"/>
    </source>
</evidence>